<evidence type="ECO:0000313" key="11">
    <source>
        <dbReference type="Proteomes" id="UP000230136"/>
    </source>
</evidence>
<evidence type="ECO:0000256" key="6">
    <source>
        <dbReference type="ARBA" id="ARBA00022989"/>
    </source>
</evidence>
<dbReference type="InterPro" id="IPR050297">
    <property type="entry name" value="LipidA_mod_glycosyltrf_83"/>
</dbReference>
<evidence type="ECO:0000256" key="4">
    <source>
        <dbReference type="ARBA" id="ARBA00022679"/>
    </source>
</evidence>
<proteinExistence type="predicted"/>
<comment type="subcellular location">
    <subcellularLocation>
        <location evidence="1">Cell membrane</location>
        <topology evidence="1">Multi-pass membrane protein</topology>
    </subcellularLocation>
</comment>
<dbReference type="EMBL" id="PFSY01000140">
    <property type="protein sequence ID" value="PJC01677.1"/>
    <property type="molecule type" value="Genomic_DNA"/>
</dbReference>
<keyword evidence="7 8" id="KW-0472">Membrane</keyword>
<dbReference type="AlphaFoldDB" id="A0A2M8DQU4"/>
<keyword evidence="6 8" id="KW-1133">Transmembrane helix</keyword>
<keyword evidence="3" id="KW-0328">Glycosyltransferase</keyword>
<evidence type="ECO:0000256" key="5">
    <source>
        <dbReference type="ARBA" id="ARBA00022692"/>
    </source>
</evidence>
<feature type="transmembrane region" description="Helical" evidence="8">
    <location>
        <begin position="239"/>
        <end position="259"/>
    </location>
</feature>
<dbReference type="Proteomes" id="UP000230136">
    <property type="component" value="Unassembled WGS sequence"/>
</dbReference>
<dbReference type="GO" id="GO:0016763">
    <property type="term" value="F:pentosyltransferase activity"/>
    <property type="evidence" value="ECO:0007669"/>
    <property type="project" value="TreeGrafter"/>
</dbReference>
<sequence length="546" mass="63552">MINWLKNNVLPQIDWYLLIIALFALIFFVIYSIPTMQAMGEFNSVDHKIIFNSPDETANYWSAVNYYQDQTFTTWSESSLIGEDIVSPRSMRIVNNFLVPTGFIGLSWLAGLFASTFNTVWLIIFLTPLLAAIGVVFLYLLIKEIFSKPTALITAMLCFVMPAYWYYASKVMVPNILLVDLIIISLYFFWLALKRGGVYLYLLSGIFLGLGLLVRPSEVVWLFVLYLLIVIIRHRHVNYLYLLLIPSIALFCLMPMFYFNTIMYSSALDLGYQLHPGENLSAGSLADYLLPFGFQPTVIWHNVQGYLNYLFSWQTLLFIFCLLLFIIFSARQGNQNAKRNFVYLFIFCVISGILIIYYGSWQFSDNPNPRAVTIGTSYVRYWLFIYLMALPIIAEVLKKIFYRSKIAWSLVCIALLLVVSSLSYAQVYQDKEEGLIAVNQTITEYQQIAELVLKNTEKEAIIVSKKSDKIFFPERTVIYDLFYDIDYQRVNNLLTQHYPVYLWDFVHDDLAVEYLNQTLFQQYGYLLQDVNIKYNKMALYKFVLDE</sequence>
<dbReference type="GO" id="GO:0009103">
    <property type="term" value="P:lipopolysaccharide biosynthetic process"/>
    <property type="evidence" value="ECO:0007669"/>
    <property type="project" value="UniProtKB-ARBA"/>
</dbReference>
<evidence type="ECO:0000256" key="8">
    <source>
        <dbReference type="SAM" id="Phobius"/>
    </source>
</evidence>
<keyword evidence="2" id="KW-1003">Cell membrane</keyword>
<evidence type="ECO:0000256" key="1">
    <source>
        <dbReference type="ARBA" id="ARBA00004651"/>
    </source>
</evidence>
<dbReference type="PANTHER" id="PTHR33908:SF11">
    <property type="entry name" value="MEMBRANE PROTEIN"/>
    <property type="match status" value="1"/>
</dbReference>
<feature type="transmembrane region" description="Helical" evidence="8">
    <location>
        <begin position="97"/>
        <end position="114"/>
    </location>
</feature>
<evidence type="ECO:0000313" key="10">
    <source>
        <dbReference type="EMBL" id="PJC01677.1"/>
    </source>
</evidence>
<comment type="caution">
    <text evidence="10">The sequence shown here is derived from an EMBL/GenBank/DDBJ whole genome shotgun (WGS) entry which is preliminary data.</text>
</comment>
<feature type="transmembrane region" description="Helical" evidence="8">
    <location>
        <begin position="149"/>
        <end position="167"/>
    </location>
</feature>
<evidence type="ECO:0000256" key="2">
    <source>
        <dbReference type="ARBA" id="ARBA00022475"/>
    </source>
</evidence>
<feature type="domain" description="Glycosyltransferase RgtA/B/C/D-like" evidence="9">
    <location>
        <begin position="106"/>
        <end position="258"/>
    </location>
</feature>
<dbReference type="InterPro" id="IPR038731">
    <property type="entry name" value="RgtA/B/C-like"/>
</dbReference>
<reference evidence="11" key="1">
    <citation type="submission" date="2017-09" db="EMBL/GenBank/DDBJ databases">
        <title>Depth-based differentiation of microbial function through sediment-hosted aquifers and enrichment of novel symbionts in the deep terrestrial subsurface.</title>
        <authorList>
            <person name="Probst A.J."/>
            <person name="Ladd B."/>
            <person name="Jarett J.K."/>
            <person name="Geller-Mcgrath D.E."/>
            <person name="Sieber C.M.K."/>
            <person name="Emerson J.B."/>
            <person name="Anantharaman K."/>
            <person name="Thomas B.C."/>
            <person name="Malmstrom R."/>
            <person name="Stieglmeier M."/>
            <person name="Klingl A."/>
            <person name="Woyke T."/>
            <person name="Ryan C.M."/>
            <person name="Banfield J.F."/>
        </authorList>
    </citation>
    <scope>NUCLEOTIDE SEQUENCE [LARGE SCALE GENOMIC DNA]</scope>
</reference>
<feature type="transmembrane region" description="Helical" evidence="8">
    <location>
        <begin position="340"/>
        <end position="359"/>
    </location>
</feature>
<evidence type="ECO:0000256" key="3">
    <source>
        <dbReference type="ARBA" id="ARBA00022676"/>
    </source>
</evidence>
<feature type="transmembrane region" description="Helical" evidence="8">
    <location>
        <begin position="15"/>
        <end position="33"/>
    </location>
</feature>
<keyword evidence="4" id="KW-0808">Transferase</keyword>
<keyword evidence="5 8" id="KW-0812">Transmembrane</keyword>
<feature type="transmembrane region" description="Helical" evidence="8">
    <location>
        <begin position="306"/>
        <end position="328"/>
    </location>
</feature>
<evidence type="ECO:0000256" key="7">
    <source>
        <dbReference type="ARBA" id="ARBA00023136"/>
    </source>
</evidence>
<protein>
    <recommendedName>
        <fullName evidence="9">Glycosyltransferase RgtA/B/C/D-like domain-containing protein</fullName>
    </recommendedName>
</protein>
<feature type="transmembrane region" description="Helical" evidence="8">
    <location>
        <begin position="173"/>
        <end position="193"/>
    </location>
</feature>
<dbReference type="PANTHER" id="PTHR33908">
    <property type="entry name" value="MANNOSYLTRANSFERASE YKCB-RELATED"/>
    <property type="match status" value="1"/>
</dbReference>
<dbReference type="GO" id="GO:0005886">
    <property type="term" value="C:plasma membrane"/>
    <property type="evidence" value="ECO:0007669"/>
    <property type="project" value="UniProtKB-SubCell"/>
</dbReference>
<feature type="transmembrane region" description="Helical" evidence="8">
    <location>
        <begin position="120"/>
        <end position="142"/>
    </location>
</feature>
<feature type="transmembrane region" description="Helical" evidence="8">
    <location>
        <begin position="379"/>
        <end position="397"/>
    </location>
</feature>
<feature type="transmembrane region" description="Helical" evidence="8">
    <location>
        <begin position="200"/>
        <end position="233"/>
    </location>
</feature>
<accession>A0A2M8DQU4</accession>
<name>A0A2M8DQU4_9BACT</name>
<evidence type="ECO:0000259" key="9">
    <source>
        <dbReference type="Pfam" id="PF13231"/>
    </source>
</evidence>
<dbReference type="Pfam" id="PF13231">
    <property type="entry name" value="PMT_2"/>
    <property type="match status" value="1"/>
</dbReference>
<organism evidence="10 11">
    <name type="scientific">Candidatus Komeilibacteria bacterium CG_4_9_14_0_8_um_filter_36_9</name>
    <dbReference type="NCBI Taxonomy" id="1974473"/>
    <lineage>
        <taxon>Bacteria</taxon>
        <taxon>Candidatus Komeiliibacteriota</taxon>
    </lineage>
</organism>
<gene>
    <name evidence="10" type="ORF">CO073_03060</name>
</gene>
<feature type="transmembrane region" description="Helical" evidence="8">
    <location>
        <begin position="406"/>
        <end position="425"/>
    </location>
</feature>